<accession>A0A518CVB8</accession>
<dbReference type="AlphaFoldDB" id="A0A518CVB8"/>
<dbReference type="InterPro" id="IPR036597">
    <property type="entry name" value="Fido-like_dom_sf"/>
</dbReference>
<organism evidence="4 5">
    <name type="scientific">Rohdeia mirabilis</name>
    <dbReference type="NCBI Taxonomy" id="2528008"/>
    <lineage>
        <taxon>Bacteria</taxon>
        <taxon>Pseudomonadati</taxon>
        <taxon>Planctomycetota</taxon>
        <taxon>Planctomycetia</taxon>
        <taxon>Planctomycetia incertae sedis</taxon>
        <taxon>Rohdeia</taxon>
    </lineage>
</organism>
<sequence length="385" mass="42196">MPFTHQLPDWPRLTWDAAALAAPLAAVRHAQGRHLGTMSALGFGAGDEAELESLTVELVRSWAIEGEALDASEVRSSIARRLGLDVGGLDAASMSKPSRRVDGLVQMLLDVTHACFQPLTSERLFGWHAALFPTGRSGIESITVGNWRTADSDPMQVLSGAIGRETVHFEAPAAARVADEMSCFLRWFEARGRVGSPQLDAPDLDPVLRAGLAHLWFITVHPFDDGNGRIARAIADLALARADGTPQRFYSLSAQIEAERRDYYDQLERAQRGTCDVTEWLAWFIGCLGRAIERAGGTLERVRRASRVWSAVAKLELNDRQRQLIERLLGDFEGNLTSSKAAKLTKCSPDTALRDLKQLVAWGVLERGEAGGRSTAYRLVVLEEG</sequence>
<evidence type="ECO:0000313" key="5">
    <source>
        <dbReference type="Proteomes" id="UP000319342"/>
    </source>
</evidence>
<keyword evidence="5" id="KW-1185">Reference proteome</keyword>
<dbReference type="RefSeq" id="WP_419186188.1">
    <property type="nucleotide sequence ID" value="NZ_CP036290.1"/>
</dbReference>
<dbReference type="Pfam" id="PF02661">
    <property type="entry name" value="Fic"/>
    <property type="match status" value="1"/>
</dbReference>
<keyword evidence="4" id="KW-0548">Nucleotidyltransferase</keyword>
<dbReference type="EMBL" id="CP036290">
    <property type="protein sequence ID" value="QDU83180.1"/>
    <property type="molecule type" value="Genomic_DNA"/>
</dbReference>
<dbReference type="EC" id="2.7.7.-" evidence="4"/>
<dbReference type="Proteomes" id="UP000319342">
    <property type="component" value="Chromosome"/>
</dbReference>
<feature type="binding site" evidence="2">
    <location>
        <begin position="263"/>
        <end position="264"/>
    </location>
    <ligand>
        <name>ATP</name>
        <dbReference type="ChEBI" id="CHEBI:30616"/>
    </ligand>
</feature>
<reference evidence="4 5" key="1">
    <citation type="submission" date="2019-02" db="EMBL/GenBank/DDBJ databases">
        <title>Deep-cultivation of Planctomycetes and their phenomic and genomic characterization uncovers novel biology.</title>
        <authorList>
            <person name="Wiegand S."/>
            <person name="Jogler M."/>
            <person name="Boedeker C."/>
            <person name="Pinto D."/>
            <person name="Vollmers J."/>
            <person name="Rivas-Marin E."/>
            <person name="Kohn T."/>
            <person name="Peeters S.H."/>
            <person name="Heuer A."/>
            <person name="Rast P."/>
            <person name="Oberbeckmann S."/>
            <person name="Bunk B."/>
            <person name="Jeske O."/>
            <person name="Meyerdierks A."/>
            <person name="Storesund J.E."/>
            <person name="Kallscheuer N."/>
            <person name="Luecker S."/>
            <person name="Lage O.M."/>
            <person name="Pohl T."/>
            <person name="Merkel B.J."/>
            <person name="Hornburger P."/>
            <person name="Mueller R.-W."/>
            <person name="Bruemmer F."/>
            <person name="Labrenz M."/>
            <person name="Spormann A.M."/>
            <person name="Op den Camp H."/>
            <person name="Overmann J."/>
            <person name="Amann R."/>
            <person name="Jetten M.S.M."/>
            <person name="Mascher T."/>
            <person name="Medema M.H."/>
            <person name="Devos D.P."/>
            <person name="Kaster A.-K."/>
            <person name="Ovreas L."/>
            <person name="Rohde M."/>
            <person name="Galperin M.Y."/>
            <person name="Jogler C."/>
        </authorList>
    </citation>
    <scope>NUCLEOTIDE SEQUENCE [LARGE SCALE GENOMIC DNA]</scope>
    <source>
        <strain evidence="4 5">Pla163</strain>
    </source>
</reference>
<keyword evidence="2" id="KW-0547">Nucleotide-binding</keyword>
<dbReference type="GO" id="GO:0005524">
    <property type="term" value="F:ATP binding"/>
    <property type="evidence" value="ECO:0007669"/>
    <property type="project" value="UniProtKB-KW"/>
</dbReference>
<feature type="domain" description="Fido" evidence="3">
    <location>
        <begin position="119"/>
        <end position="286"/>
    </location>
</feature>
<dbReference type="PANTHER" id="PTHR13504">
    <property type="entry name" value="FIDO DOMAIN-CONTAINING PROTEIN DDB_G0283145"/>
    <property type="match status" value="1"/>
</dbReference>
<dbReference type="InterPro" id="IPR040198">
    <property type="entry name" value="Fido_containing"/>
</dbReference>
<name>A0A518CVB8_9BACT</name>
<evidence type="ECO:0000256" key="1">
    <source>
        <dbReference type="PIRSR" id="PIRSR640198-1"/>
    </source>
</evidence>
<dbReference type="InterPro" id="IPR003812">
    <property type="entry name" value="Fido"/>
</dbReference>
<proteinExistence type="predicted"/>
<dbReference type="Gene3D" id="1.10.3290.10">
    <property type="entry name" value="Fido-like domain"/>
    <property type="match status" value="1"/>
</dbReference>
<evidence type="ECO:0000259" key="3">
    <source>
        <dbReference type="PROSITE" id="PS51459"/>
    </source>
</evidence>
<dbReference type="PANTHER" id="PTHR13504:SF33">
    <property type="entry name" value="FIC FAMILY PROTEIN"/>
    <property type="match status" value="1"/>
</dbReference>
<dbReference type="SUPFAM" id="SSF140931">
    <property type="entry name" value="Fic-like"/>
    <property type="match status" value="1"/>
</dbReference>
<protein>
    <submittedName>
        <fullName evidence="4">Adenosine monophosphate-protein transferase SoFic</fullName>
        <ecNumber evidence="4">2.7.7.-</ecNumber>
    </submittedName>
</protein>
<dbReference type="Gene3D" id="1.10.10.10">
    <property type="entry name" value="Winged helix-like DNA-binding domain superfamily/Winged helix DNA-binding domain"/>
    <property type="match status" value="1"/>
</dbReference>
<feature type="binding site" evidence="2">
    <location>
        <begin position="225"/>
        <end position="232"/>
    </location>
    <ligand>
        <name>ATP</name>
        <dbReference type="ChEBI" id="CHEBI:30616"/>
    </ligand>
</feature>
<dbReference type="PROSITE" id="PS51459">
    <property type="entry name" value="FIDO"/>
    <property type="match status" value="1"/>
</dbReference>
<dbReference type="GO" id="GO:0016779">
    <property type="term" value="F:nucleotidyltransferase activity"/>
    <property type="evidence" value="ECO:0007669"/>
    <property type="project" value="UniProtKB-KW"/>
</dbReference>
<evidence type="ECO:0000256" key="2">
    <source>
        <dbReference type="PIRSR" id="PIRSR640198-2"/>
    </source>
</evidence>
<evidence type="ECO:0000313" key="4">
    <source>
        <dbReference type="EMBL" id="QDU83180.1"/>
    </source>
</evidence>
<keyword evidence="4" id="KW-0808">Transferase</keyword>
<keyword evidence="2" id="KW-0067">ATP-binding</keyword>
<gene>
    <name evidence="4" type="ORF">Pla163_02770</name>
</gene>
<dbReference type="Pfam" id="PF13776">
    <property type="entry name" value="DUF4172"/>
    <property type="match status" value="1"/>
</dbReference>
<dbReference type="InterPro" id="IPR036388">
    <property type="entry name" value="WH-like_DNA-bd_sf"/>
</dbReference>
<feature type="active site" evidence="1">
    <location>
        <position position="221"/>
    </location>
</feature>
<dbReference type="InterPro" id="IPR025230">
    <property type="entry name" value="DUF4172"/>
</dbReference>